<feature type="signal peptide" evidence="1">
    <location>
        <begin position="1"/>
        <end position="22"/>
    </location>
</feature>
<name>A0A6G9XNL1_NOCBR</name>
<feature type="chain" id="PRO_5026085840" evidence="1">
    <location>
        <begin position="23"/>
        <end position="152"/>
    </location>
</feature>
<evidence type="ECO:0000313" key="2">
    <source>
        <dbReference type="EMBL" id="QIS02542.1"/>
    </source>
</evidence>
<keyword evidence="1" id="KW-0732">Signal</keyword>
<evidence type="ECO:0000256" key="1">
    <source>
        <dbReference type="SAM" id="SignalP"/>
    </source>
</evidence>
<sequence>MKLVAIGVGLAVGFGLVGAAQAQPLTPDYAQAPNGTGELGDPVLTPGFSPIQVPAPEVERGPDTTTVRAHPYLAPWAHDLIPVAPNTAFEIQGAARVTVPGTDGRTLVLNPNGHCLFEGAGARPAELDATALRPIQVRTPVFELVVEPTLYR</sequence>
<organism evidence="2 3">
    <name type="scientific">Nocardia brasiliensis</name>
    <dbReference type="NCBI Taxonomy" id="37326"/>
    <lineage>
        <taxon>Bacteria</taxon>
        <taxon>Bacillati</taxon>
        <taxon>Actinomycetota</taxon>
        <taxon>Actinomycetes</taxon>
        <taxon>Mycobacteriales</taxon>
        <taxon>Nocardiaceae</taxon>
        <taxon>Nocardia</taxon>
    </lineage>
</organism>
<dbReference type="EMBL" id="CP046171">
    <property type="protein sequence ID" value="QIS02542.1"/>
    <property type="molecule type" value="Genomic_DNA"/>
</dbReference>
<proteinExistence type="predicted"/>
<dbReference type="RefSeq" id="WP_167461629.1">
    <property type="nucleotide sequence ID" value="NZ_CP046171.1"/>
</dbReference>
<accession>A0A6G9XNL1</accession>
<protein>
    <submittedName>
        <fullName evidence="2">Uncharacterized protein</fullName>
    </submittedName>
</protein>
<dbReference type="AlphaFoldDB" id="A0A6G9XNL1"/>
<gene>
    <name evidence="2" type="ORF">F5X71_09610</name>
</gene>
<reference evidence="2 3" key="1">
    <citation type="journal article" date="2019" name="ACS Chem. Biol.">
        <title>Identification and Mobilization of a Cryptic Antibiotic Biosynthesis Gene Locus from a Human-Pathogenic Nocardia Isolate.</title>
        <authorList>
            <person name="Herisse M."/>
            <person name="Ishida K."/>
            <person name="Porter J.L."/>
            <person name="Howden B."/>
            <person name="Hertweck C."/>
            <person name="Stinear T.P."/>
            <person name="Pidot S.J."/>
        </authorList>
    </citation>
    <scope>NUCLEOTIDE SEQUENCE [LARGE SCALE GENOMIC DNA]</scope>
    <source>
        <strain evidence="2 3">AUSMDU00024985</strain>
    </source>
</reference>
<evidence type="ECO:0000313" key="3">
    <source>
        <dbReference type="Proteomes" id="UP000501705"/>
    </source>
</evidence>
<dbReference type="Proteomes" id="UP000501705">
    <property type="component" value="Chromosome"/>
</dbReference>